<feature type="domain" description="Amino acid transporter transmembrane" evidence="6">
    <location>
        <begin position="16"/>
        <end position="482"/>
    </location>
</feature>
<evidence type="ECO:0000256" key="4">
    <source>
        <dbReference type="ARBA" id="ARBA00023136"/>
    </source>
</evidence>
<feature type="transmembrane region" description="Helical" evidence="5">
    <location>
        <begin position="303"/>
        <end position="322"/>
    </location>
</feature>
<reference evidence="7" key="1">
    <citation type="submission" date="2021-09" db="EMBL/GenBank/DDBJ databases">
        <authorList>
            <consortium name="AG Swart"/>
            <person name="Singh M."/>
            <person name="Singh A."/>
            <person name="Seah K."/>
            <person name="Emmerich C."/>
        </authorList>
    </citation>
    <scope>NUCLEOTIDE SEQUENCE</scope>
    <source>
        <strain evidence="7">ATCC30299</strain>
    </source>
</reference>
<feature type="transmembrane region" description="Helical" evidence="5">
    <location>
        <begin position="462"/>
        <end position="482"/>
    </location>
</feature>
<keyword evidence="8" id="KW-1185">Reference proteome</keyword>
<accession>A0AAU9K075</accession>
<feature type="transmembrane region" description="Helical" evidence="5">
    <location>
        <begin position="262"/>
        <end position="282"/>
    </location>
</feature>
<dbReference type="GO" id="GO:0016020">
    <property type="term" value="C:membrane"/>
    <property type="evidence" value="ECO:0007669"/>
    <property type="project" value="UniProtKB-SubCell"/>
</dbReference>
<comment type="subcellular location">
    <subcellularLocation>
        <location evidence="1">Membrane</location>
    </subcellularLocation>
</comment>
<dbReference type="Pfam" id="PF01490">
    <property type="entry name" value="Aa_trans"/>
    <property type="match status" value="1"/>
</dbReference>
<feature type="transmembrane region" description="Helical" evidence="5">
    <location>
        <begin position="15"/>
        <end position="36"/>
    </location>
</feature>
<dbReference type="AlphaFoldDB" id="A0AAU9K075"/>
<gene>
    <name evidence="7" type="ORF">BSTOLATCC_MIC40976</name>
</gene>
<name>A0AAU9K075_9CILI</name>
<feature type="transmembrane region" description="Helical" evidence="5">
    <location>
        <begin position="421"/>
        <end position="441"/>
    </location>
</feature>
<organism evidence="7 8">
    <name type="scientific">Blepharisma stoltei</name>
    <dbReference type="NCBI Taxonomy" id="1481888"/>
    <lineage>
        <taxon>Eukaryota</taxon>
        <taxon>Sar</taxon>
        <taxon>Alveolata</taxon>
        <taxon>Ciliophora</taxon>
        <taxon>Postciliodesmatophora</taxon>
        <taxon>Heterotrichea</taxon>
        <taxon>Heterotrichida</taxon>
        <taxon>Blepharismidae</taxon>
        <taxon>Blepharisma</taxon>
    </lineage>
</organism>
<feature type="transmembrane region" description="Helical" evidence="5">
    <location>
        <begin position="140"/>
        <end position="164"/>
    </location>
</feature>
<evidence type="ECO:0000313" key="7">
    <source>
        <dbReference type="EMBL" id="CAG9326551.1"/>
    </source>
</evidence>
<dbReference type="EMBL" id="CAJZBQ010000040">
    <property type="protein sequence ID" value="CAG9326551.1"/>
    <property type="molecule type" value="Genomic_DNA"/>
</dbReference>
<dbReference type="Gene3D" id="1.20.1740.10">
    <property type="entry name" value="Amino acid/polyamine transporter I"/>
    <property type="match status" value="1"/>
</dbReference>
<feature type="transmembrane region" description="Helical" evidence="5">
    <location>
        <begin position="221"/>
        <end position="242"/>
    </location>
</feature>
<evidence type="ECO:0000259" key="6">
    <source>
        <dbReference type="Pfam" id="PF01490"/>
    </source>
</evidence>
<feature type="transmembrane region" description="Helical" evidence="5">
    <location>
        <begin position="192"/>
        <end position="209"/>
    </location>
</feature>
<comment type="caution">
    <text evidence="7">The sequence shown here is derived from an EMBL/GenBank/DDBJ whole genome shotgun (WGS) entry which is preliminary data.</text>
</comment>
<keyword evidence="3 5" id="KW-1133">Transmembrane helix</keyword>
<feature type="transmembrane region" description="Helical" evidence="5">
    <location>
        <begin position="42"/>
        <end position="62"/>
    </location>
</feature>
<evidence type="ECO:0000313" key="8">
    <source>
        <dbReference type="Proteomes" id="UP001162131"/>
    </source>
</evidence>
<sequence>MKDLENSSNKPKSSFGAITGFLFTVSVVVGAGILSLPYSFRMSGWLLSGLYTIFCCLLCYYWGRQLVEVMSRCEALIQLRDNNHNLSRPSFQSVIFGSKSKNELESRLISHEEYPPVITDRRVDLCEMINILFGNFWKSAYMFIFWVLGILSLVSYAVIFASSLTSNLDIGLMDPCNIYESVGFFNDCRSSYWIYLVVFSVIVTYLTIIGMRESKYIQNAMICGTLFNLLLSTILAIISLIVGKDISSDEPSRPEDFKVADYMNVGVSFPIILFAAIYHAFLPSILENVEKKPKSIQNILTRVLVASLIIYMMVGLIMPAAIPDVKGFFNIDFREYSAGYSQSERPWWTYPIAYFIVLYPSIGILSNFPLLAIAVSHNLTTYFYGVVEHKSARLGDYAIKLSTVFLPIAIAFYEYDLGNVTSFAGLFGILMIPVAIPLMHLAAREMLPGKSIYDFKFATRPLSLFIIAFHIVILVFQIYKYIFP</sequence>
<evidence type="ECO:0000256" key="3">
    <source>
        <dbReference type="ARBA" id="ARBA00022989"/>
    </source>
</evidence>
<evidence type="ECO:0000256" key="1">
    <source>
        <dbReference type="ARBA" id="ARBA00004370"/>
    </source>
</evidence>
<proteinExistence type="predicted"/>
<dbReference type="InterPro" id="IPR013057">
    <property type="entry name" value="AA_transpt_TM"/>
</dbReference>
<dbReference type="Proteomes" id="UP001162131">
    <property type="component" value="Unassembled WGS sequence"/>
</dbReference>
<evidence type="ECO:0000256" key="2">
    <source>
        <dbReference type="ARBA" id="ARBA00022692"/>
    </source>
</evidence>
<keyword evidence="4 5" id="KW-0472">Membrane</keyword>
<protein>
    <recommendedName>
        <fullName evidence="6">Amino acid transporter transmembrane domain-containing protein</fullName>
    </recommendedName>
</protein>
<feature type="transmembrane region" description="Helical" evidence="5">
    <location>
        <begin position="352"/>
        <end position="376"/>
    </location>
</feature>
<keyword evidence="2 5" id="KW-0812">Transmembrane</keyword>
<evidence type="ECO:0000256" key="5">
    <source>
        <dbReference type="SAM" id="Phobius"/>
    </source>
</evidence>
<dbReference type="PANTHER" id="PTHR16189">
    <property type="entry name" value="TRANSMEMBRANE PROTEIN 104-RELATED"/>
    <property type="match status" value="1"/>
</dbReference>